<name>A0ABW3H7S3_9SPHN</name>
<evidence type="ECO:0000256" key="2">
    <source>
        <dbReference type="ARBA" id="ARBA00007362"/>
    </source>
</evidence>
<dbReference type="Proteomes" id="UP001596977">
    <property type="component" value="Unassembled WGS sequence"/>
</dbReference>
<feature type="transmembrane region" description="Helical" evidence="8">
    <location>
        <begin position="253"/>
        <end position="284"/>
    </location>
</feature>
<feature type="transmembrane region" description="Helical" evidence="8">
    <location>
        <begin position="46"/>
        <end position="63"/>
    </location>
</feature>
<keyword evidence="6 8" id="KW-1133">Transmembrane helix</keyword>
<dbReference type="InterPro" id="IPR004626">
    <property type="entry name" value="RarD"/>
</dbReference>
<keyword evidence="7 8" id="KW-0472">Membrane</keyword>
<evidence type="ECO:0000256" key="1">
    <source>
        <dbReference type="ARBA" id="ARBA00004651"/>
    </source>
</evidence>
<dbReference type="InterPro" id="IPR000620">
    <property type="entry name" value="EamA_dom"/>
</dbReference>
<keyword evidence="4" id="KW-1003">Cell membrane</keyword>
<dbReference type="SUPFAM" id="SSF103481">
    <property type="entry name" value="Multidrug resistance efflux transporter EmrE"/>
    <property type="match status" value="2"/>
</dbReference>
<evidence type="ECO:0000313" key="10">
    <source>
        <dbReference type="EMBL" id="MFD0945711.1"/>
    </source>
</evidence>
<evidence type="ECO:0000256" key="4">
    <source>
        <dbReference type="ARBA" id="ARBA00022475"/>
    </source>
</evidence>
<dbReference type="PANTHER" id="PTHR22911">
    <property type="entry name" value="ACYL-MALONYL CONDENSING ENZYME-RELATED"/>
    <property type="match status" value="1"/>
</dbReference>
<feature type="transmembrane region" description="Helical" evidence="8">
    <location>
        <begin position="136"/>
        <end position="158"/>
    </location>
</feature>
<feature type="transmembrane region" description="Helical" evidence="8">
    <location>
        <begin position="12"/>
        <end position="34"/>
    </location>
</feature>
<feature type="transmembrane region" description="Helical" evidence="8">
    <location>
        <begin position="211"/>
        <end position="233"/>
    </location>
</feature>
<reference evidence="11" key="1">
    <citation type="journal article" date="2019" name="Int. J. Syst. Evol. Microbiol.">
        <title>The Global Catalogue of Microorganisms (GCM) 10K type strain sequencing project: providing services to taxonomists for standard genome sequencing and annotation.</title>
        <authorList>
            <consortium name="The Broad Institute Genomics Platform"/>
            <consortium name="The Broad Institute Genome Sequencing Center for Infectious Disease"/>
            <person name="Wu L."/>
            <person name="Ma J."/>
        </authorList>
    </citation>
    <scope>NUCLEOTIDE SEQUENCE [LARGE SCALE GENOMIC DNA]</scope>
    <source>
        <strain evidence="11">CCUG 62982</strain>
    </source>
</reference>
<feature type="domain" description="EamA" evidence="9">
    <location>
        <begin position="11"/>
        <end position="146"/>
    </location>
</feature>
<dbReference type="NCBIfam" id="TIGR00688">
    <property type="entry name" value="rarD"/>
    <property type="match status" value="1"/>
</dbReference>
<protein>
    <submittedName>
        <fullName evidence="10">EamA family transporter RarD</fullName>
    </submittedName>
</protein>
<keyword evidence="11" id="KW-1185">Reference proteome</keyword>
<keyword evidence="3" id="KW-0813">Transport</keyword>
<keyword evidence="5 8" id="KW-0812">Transmembrane</keyword>
<dbReference type="Pfam" id="PF00892">
    <property type="entry name" value="EamA"/>
    <property type="match status" value="1"/>
</dbReference>
<feature type="transmembrane region" description="Helical" evidence="8">
    <location>
        <begin position="102"/>
        <end position="124"/>
    </location>
</feature>
<comment type="similarity">
    <text evidence="2">Belongs to the EamA transporter family.</text>
</comment>
<proteinExistence type="inferred from homology"/>
<dbReference type="PANTHER" id="PTHR22911:SF137">
    <property type="entry name" value="SOLUTE CARRIER FAMILY 35 MEMBER G2-RELATED"/>
    <property type="match status" value="1"/>
</dbReference>
<organism evidence="10 11">
    <name type="scientific">Sphingomonas canadensis</name>
    <dbReference type="NCBI Taxonomy" id="1219257"/>
    <lineage>
        <taxon>Bacteria</taxon>
        <taxon>Pseudomonadati</taxon>
        <taxon>Pseudomonadota</taxon>
        <taxon>Alphaproteobacteria</taxon>
        <taxon>Sphingomonadales</taxon>
        <taxon>Sphingomonadaceae</taxon>
        <taxon>Sphingomonas</taxon>
    </lineage>
</organism>
<gene>
    <name evidence="10" type="primary">rarD</name>
    <name evidence="10" type="ORF">ACFQ1E_05110</name>
</gene>
<evidence type="ECO:0000313" key="11">
    <source>
        <dbReference type="Proteomes" id="UP001596977"/>
    </source>
</evidence>
<dbReference type="RefSeq" id="WP_264943483.1">
    <property type="nucleotide sequence ID" value="NZ_JAPDRA010000002.1"/>
</dbReference>
<dbReference type="EMBL" id="JBHTJG010000002">
    <property type="protein sequence ID" value="MFD0945711.1"/>
    <property type="molecule type" value="Genomic_DNA"/>
</dbReference>
<evidence type="ECO:0000256" key="5">
    <source>
        <dbReference type="ARBA" id="ARBA00022692"/>
    </source>
</evidence>
<comment type="caution">
    <text evidence="10">The sequence shown here is derived from an EMBL/GenBank/DDBJ whole genome shotgun (WGS) entry which is preliminary data.</text>
</comment>
<comment type="subcellular location">
    <subcellularLocation>
        <location evidence="1">Cell membrane</location>
        <topology evidence="1">Multi-pass membrane protein</topology>
    </subcellularLocation>
</comment>
<evidence type="ECO:0000256" key="6">
    <source>
        <dbReference type="ARBA" id="ARBA00022989"/>
    </source>
</evidence>
<dbReference type="InterPro" id="IPR037185">
    <property type="entry name" value="EmrE-like"/>
</dbReference>
<evidence type="ECO:0000256" key="3">
    <source>
        <dbReference type="ARBA" id="ARBA00022448"/>
    </source>
</evidence>
<evidence type="ECO:0000256" key="7">
    <source>
        <dbReference type="ARBA" id="ARBA00023136"/>
    </source>
</evidence>
<feature type="transmembrane region" description="Helical" evidence="8">
    <location>
        <begin position="178"/>
        <end position="199"/>
    </location>
</feature>
<sequence>MAENTTNSVRTGLVQGIAAYAMWGLLPIYFAALHGVGSVEVVAHRIVWSVLFLLVLVMALGRLARLGSAIANPRLVAMLALSAALISVNWLIYIWAVQNHHVLAGSLGYFLNPLVNVLLGMAVLGERLNRAQTVAVLLAASGVAVLAASAGGGLWISLSLALSFGFYGLVRKLAPVDSLGGLTIETAWLAPFAALYLVLHPAGAFGTTASLSLLLSLAGVFTATPLLLFAGAARRLPLSTLGLVQYLTPTAQFVLAVTFFGEALTTAHLICFALIWAGLAVYAIDGGLGSVRLWRNRPRPAPPPGHP</sequence>
<feature type="transmembrane region" description="Helical" evidence="8">
    <location>
        <begin position="75"/>
        <end position="96"/>
    </location>
</feature>
<accession>A0ABW3H7S3</accession>
<evidence type="ECO:0000259" key="9">
    <source>
        <dbReference type="Pfam" id="PF00892"/>
    </source>
</evidence>
<evidence type="ECO:0000256" key="8">
    <source>
        <dbReference type="SAM" id="Phobius"/>
    </source>
</evidence>